<feature type="compositionally biased region" description="Basic and acidic residues" evidence="1">
    <location>
        <begin position="76"/>
        <end position="91"/>
    </location>
</feature>
<evidence type="ECO:0008006" key="4">
    <source>
        <dbReference type="Google" id="ProtNLM"/>
    </source>
</evidence>
<evidence type="ECO:0000313" key="3">
    <source>
        <dbReference type="Proteomes" id="UP000799439"/>
    </source>
</evidence>
<feature type="region of interest" description="Disordered" evidence="1">
    <location>
        <begin position="1"/>
        <end position="44"/>
    </location>
</feature>
<feature type="region of interest" description="Disordered" evidence="1">
    <location>
        <begin position="540"/>
        <end position="640"/>
    </location>
</feature>
<feature type="compositionally biased region" description="Polar residues" evidence="1">
    <location>
        <begin position="576"/>
        <end position="589"/>
    </location>
</feature>
<accession>A0A9P4J1P0</accession>
<feature type="compositionally biased region" description="Basic and acidic residues" evidence="1">
    <location>
        <begin position="14"/>
        <end position="24"/>
    </location>
</feature>
<dbReference type="AlphaFoldDB" id="A0A9P4J1P0"/>
<keyword evidence="3" id="KW-1185">Reference proteome</keyword>
<evidence type="ECO:0000256" key="1">
    <source>
        <dbReference type="SAM" id="MobiDB-lite"/>
    </source>
</evidence>
<gene>
    <name evidence="2" type="ORF">K461DRAFT_116960</name>
</gene>
<dbReference type="Proteomes" id="UP000799439">
    <property type="component" value="Unassembled WGS sequence"/>
</dbReference>
<name>A0A9P4J1P0_9PEZI</name>
<dbReference type="OrthoDB" id="10251744at2759"/>
<reference evidence="2" key="1">
    <citation type="journal article" date="2020" name="Stud. Mycol.">
        <title>101 Dothideomycetes genomes: a test case for predicting lifestyles and emergence of pathogens.</title>
        <authorList>
            <person name="Haridas S."/>
            <person name="Albert R."/>
            <person name="Binder M."/>
            <person name="Bloem J."/>
            <person name="Labutti K."/>
            <person name="Salamov A."/>
            <person name="Andreopoulos B."/>
            <person name="Baker S."/>
            <person name="Barry K."/>
            <person name="Bills G."/>
            <person name="Bluhm B."/>
            <person name="Cannon C."/>
            <person name="Castanera R."/>
            <person name="Culley D."/>
            <person name="Daum C."/>
            <person name="Ezra D."/>
            <person name="Gonzalez J."/>
            <person name="Henrissat B."/>
            <person name="Kuo A."/>
            <person name="Liang C."/>
            <person name="Lipzen A."/>
            <person name="Lutzoni F."/>
            <person name="Magnuson J."/>
            <person name="Mondo S."/>
            <person name="Nolan M."/>
            <person name="Ohm R."/>
            <person name="Pangilinan J."/>
            <person name="Park H.-J."/>
            <person name="Ramirez L."/>
            <person name="Alfaro M."/>
            <person name="Sun H."/>
            <person name="Tritt A."/>
            <person name="Yoshinaga Y."/>
            <person name="Zwiers L.-H."/>
            <person name="Turgeon B."/>
            <person name="Goodwin S."/>
            <person name="Spatafora J."/>
            <person name="Crous P."/>
            <person name="Grigoriev I."/>
        </authorList>
    </citation>
    <scope>NUCLEOTIDE SEQUENCE</scope>
    <source>
        <strain evidence="2">CBS 260.36</strain>
    </source>
</reference>
<evidence type="ECO:0000313" key="2">
    <source>
        <dbReference type="EMBL" id="KAF2153848.1"/>
    </source>
</evidence>
<sequence>MTDSPSGGSQILADRLRTHRIESKRARRKTDFGPSRPTGHGSVDDDIFVAEAHASDLRSSFRGSRRLTADLSSDTKATESADRRRQPGVREMDEKLQKLEKLNFDLKMEVYHRREREEMLKEQLKEMHKQLQVAMKMQEEHATLLRLNKNLTVELDKSNQAVDQAVQMICDLEARTEELEQREQASLCRSQSAYYSDSGYAGSTIPVTAVISPTPPRKRTEQDSDTSPRSYRAIAPPTAKRSMHRNRVPSFMSNTGAENLALREAYGGSTKTLKQAQSFVSMFSQGTDGEGEKLHDLPSPRLSVLSESSFPSIYDSKKTTCFSDAPAPAVEQVHAGPDQWEHSSLQDSIKRVSNWIDQDRTLPKVHQPEFDGVDIQPAIPAQYVNEGEVQLSGDSDAGNSRPSTTSTNFDPTFVGWPDGGSIVTGTPSRFRLERGVTNSTSQDPSQYVSDTEIPAPDTIRPSYIRASTSPTTHPPNAWPLTDDASRQDSFTSAAGSPKPRSRTVAPLPSALPAVKPDPAAKLGTRAALAAKTHRFFRLGGGRDTAASTTMPPPKPDMRRKQPLSKSATAADVSIVSIESSDGGQVPNRTGKTRRRSVDPASLAGPAGAQGRRKSIQPDSLMAEMGMVPDMSRNGAQAAWG</sequence>
<comment type="caution">
    <text evidence="2">The sequence shown here is derived from an EMBL/GenBank/DDBJ whole genome shotgun (WGS) entry which is preliminary data.</text>
</comment>
<feature type="region of interest" description="Disordered" evidence="1">
    <location>
        <begin position="206"/>
        <end position="232"/>
    </location>
</feature>
<feature type="compositionally biased region" description="Polar residues" evidence="1">
    <location>
        <begin position="436"/>
        <end position="449"/>
    </location>
</feature>
<protein>
    <recommendedName>
        <fullName evidence="4">Centrosomin N-terminal motif 1 domain-containing protein</fullName>
    </recommendedName>
</protein>
<dbReference type="EMBL" id="ML996084">
    <property type="protein sequence ID" value="KAF2153848.1"/>
    <property type="molecule type" value="Genomic_DNA"/>
</dbReference>
<feature type="compositionally biased region" description="Polar residues" evidence="1">
    <location>
        <begin position="397"/>
        <end position="410"/>
    </location>
</feature>
<organism evidence="2 3">
    <name type="scientific">Myriangium duriaei CBS 260.36</name>
    <dbReference type="NCBI Taxonomy" id="1168546"/>
    <lineage>
        <taxon>Eukaryota</taxon>
        <taxon>Fungi</taxon>
        <taxon>Dikarya</taxon>
        <taxon>Ascomycota</taxon>
        <taxon>Pezizomycotina</taxon>
        <taxon>Dothideomycetes</taxon>
        <taxon>Dothideomycetidae</taxon>
        <taxon>Myriangiales</taxon>
        <taxon>Myriangiaceae</taxon>
        <taxon>Myriangium</taxon>
    </lineage>
</organism>
<feature type="region of interest" description="Disordered" evidence="1">
    <location>
        <begin position="68"/>
        <end position="91"/>
    </location>
</feature>
<proteinExistence type="predicted"/>
<feature type="region of interest" description="Disordered" evidence="1">
    <location>
        <begin position="390"/>
        <end position="518"/>
    </location>
</feature>